<dbReference type="OrthoDB" id="1001621at2759"/>
<accession>A0A9D3UMM4</accession>
<sequence>MEEELTNLNLIDDKEDTFHEEATVAGQNYQFNLVGRCLTDCVVHFPSLRNTMADLCRRFKMQIVGYRKRTRSRISGKERNIRHNNMGDMEKSFLNPNFIPLGFGQKILTKRIEKWRNMDSRELNEANSDNGPMVLVLTEKNDPLLSIEGKKRQWVVGDTIIFSGNNIE</sequence>
<organism evidence="1 2">
    <name type="scientific">Gossypium stocksii</name>
    <dbReference type="NCBI Taxonomy" id="47602"/>
    <lineage>
        <taxon>Eukaryota</taxon>
        <taxon>Viridiplantae</taxon>
        <taxon>Streptophyta</taxon>
        <taxon>Embryophyta</taxon>
        <taxon>Tracheophyta</taxon>
        <taxon>Spermatophyta</taxon>
        <taxon>Magnoliopsida</taxon>
        <taxon>eudicotyledons</taxon>
        <taxon>Gunneridae</taxon>
        <taxon>Pentapetalae</taxon>
        <taxon>rosids</taxon>
        <taxon>malvids</taxon>
        <taxon>Malvales</taxon>
        <taxon>Malvaceae</taxon>
        <taxon>Malvoideae</taxon>
        <taxon>Gossypium</taxon>
    </lineage>
</organism>
<protein>
    <submittedName>
        <fullName evidence="1">Uncharacterized protein</fullName>
    </submittedName>
</protein>
<proteinExistence type="predicted"/>
<dbReference type="EMBL" id="JAIQCV010000011">
    <property type="protein sequence ID" value="KAH1047946.1"/>
    <property type="molecule type" value="Genomic_DNA"/>
</dbReference>
<name>A0A9D3UMM4_9ROSI</name>
<evidence type="ECO:0000313" key="2">
    <source>
        <dbReference type="Proteomes" id="UP000828251"/>
    </source>
</evidence>
<keyword evidence="2" id="KW-1185">Reference proteome</keyword>
<gene>
    <name evidence="1" type="ORF">J1N35_038730</name>
</gene>
<dbReference type="Proteomes" id="UP000828251">
    <property type="component" value="Unassembled WGS sequence"/>
</dbReference>
<reference evidence="1 2" key="1">
    <citation type="journal article" date="2021" name="Plant Biotechnol. J.">
        <title>Multi-omics assisted identification of the key and species-specific regulatory components of drought-tolerant mechanisms in Gossypium stocksii.</title>
        <authorList>
            <person name="Yu D."/>
            <person name="Ke L."/>
            <person name="Zhang D."/>
            <person name="Wu Y."/>
            <person name="Sun Y."/>
            <person name="Mei J."/>
            <person name="Sun J."/>
            <person name="Sun Y."/>
        </authorList>
    </citation>
    <scope>NUCLEOTIDE SEQUENCE [LARGE SCALE GENOMIC DNA]</scope>
    <source>
        <strain evidence="2">cv. E1</strain>
        <tissue evidence="1">Leaf</tissue>
    </source>
</reference>
<dbReference type="AlphaFoldDB" id="A0A9D3UMM4"/>
<comment type="caution">
    <text evidence="1">The sequence shown here is derived from an EMBL/GenBank/DDBJ whole genome shotgun (WGS) entry which is preliminary data.</text>
</comment>
<evidence type="ECO:0000313" key="1">
    <source>
        <dbReference type="EMBL" id="KAH1047946.1"/>
    </source>
</evidence>